<dbReference type="Proteomes" id="UP000069272">
    <property type="component" value="Chromosome 2L"/>
</dbReference>
<organism evidence="2 3">
    <name type="scientific">Anopheles albimanus</name>
    <name type="common">New world malaria mosquito</name>
    <dbReference type="NCBI Taxonomy" id="7167"/>
    <lineage>
        <taxon>Eukaryota</taxon>
        <taxon>Metazoa</taxon>
        <taxon>Ecdysozoa</taxon>
        <taxon>Arthropoda</taxon>
        <taxon>Hexapoda</taxon>
        <taxon>Insecta</taxon>
        <taxon>Pterygota</taxon>
        <taxon>Neoptera</taxon>
        <taxon>Endopterygota</taxon>
        <taxon>Diptera</taxon>
        <taxon>Nematocera</taxon>
        <taxon>Culicoidea</taxon>
        <taxon>Culicidae</taxon>
        <taxon>Anophelinae</taxon>
        <taxon>Anopheles</taxon>
    </lineage>
</organism>
<dbReference type="SMART" id="SM00355">
    <property type="entry name" value="ZnF_C2H2"/>
    <property type="match status" value="2"/>
</dbReference>
<feature type="compositionally biased region" description="Acidic residues" evidence="1">
    <location>
        <begin position="108"/>
        <end position="130"/>
    </location>
</feature>
<reference evidence="2 3" key="1">
    <citation type="journal article" date="2017" name="G3 (Bethesda)">
        <title>The Physical Genome Mapping of Anopheles albimanus Corrected Scaffold Misassemblies and Identified Interarm Rearrangements in Genus Anopheles.</title>
        <authorList>
            <person name="Artemov G.N."/>
            <person name="Peery A.N."/>
            <person name="Jiang X."/>
            <person name="Tu Z."/>
            <person name="Stegniy V.N."/>
            <person name="Sharakhova M.V."/>
            <person name="Sharakhov I.V."/>
        </authorList>
    </citation>
    <scope>NUCLEOTIDE SEQUENCE [LARGE SCALE GENOMIC DNA]</scope>
    <source>
        <strain evidence="2 3">ALBI9_A</strain>
    </source>
</reference>
<proteinExistence type="predicted"/>
<name>A0A182F2W3_ANOAL</name>
<dbReference type="InterPro" id="IPR013087">
    <property type="entry name" value="Znf_C2H2_type"/>
</dbReference>
<keyword evidence="3" id="KW-1185">Reference proteome</keyword>
<dbReference type="KEGG" id="aali:118468603"/>
<dbReference type="AlphaFoldDB" id="A0A182F2W3"/>
<evidence type="ECO:0000256" key="1">
    <source>
        <dbReference type="SAM" id="MobiDB-lite"/>
    </source>
</evidence>
<evidence type="ECO:0000313" key="3">
    <source>
        <dbReference type="Proteomes" id="UP000069272"/>
    </source>
</evidence>
<dbReference type="EnsemblMetazoa" id="AALB000797-RA">
    <property type="protein sequence ID" value="AALB000797-PA"/>
    <property type="gene ID" value="AALB000797"/>
</dbReference>
<evidence type="ECO:0000313" key="2">
    <source>
        <dbReference type="EnsemblMetazoa" id="AALB000797-PA"/>
    </source>
</evidence>
<dbReference type="PROSITE" id="PS50157">
    <property type="entry name" value="ZINC_FINGER_C2H2_2"/>
    <property type="match status" value="1"/>
</dbReference>
<dbReference type="RefSeq" id="XP_035795482.1">
    <property type="nucleotide sequence ID" value="XM_035939589.1"/>
</dbReference>
<accession>A0A182F2W3</accession>
<reference evidence="2" key="2">
    <citation type="submission" date="2022-08" db="UniProtKB">
        <authorList>
            <consortium name="EnsemblMetazoa"/>
        </authorList>
    </citation>
    <scope>IDENTIFICATION</scope>
    <source>
        <strain evidence="2">STECLA/ALBI9_A</strain>
    </source>
</reference>
<feature type="compositionally biased region" description="Basic and acidic residues" evidence="1">
    <location>
        <begin position="62"/>
        <end position="77"/>
    </location>
</feature>
<dbReference type="PROSITE" id="PS00028">
    <property type="entry name" value="ZINC_FINGER_C2H2_1"/>
    <property type="match status" value="2"/>
</dbReference>
<protein>
    <submittedName>
        <fullName evidence="2">C2H2-type domain-containing protein</fullName>
    </submittedName>
</protein>
<feature type="region of interest" description="Disordered" evidence="1">
    <location>
        <begin position="62"/>
        <end position="130"/>
    </location>
</feature>
<dbReference type="GeneID" id="118468603"/>
<sequence length="174" mass="20203">MSETQFVCDLCRQHYSTFEILMTHNRLRHYHTIKFGCGYCNETFRNEDDLYCHFVLTHHVDPHEGRGPAADRPRNASESEDGEGGDELMSPVVRRADETCPQMRLISESEDGSEYEADEDEEDGSDSVDSDLELNYNELYMRRKRSAMTQEEISELADVFKKTVQATYTTKYTF</sequence>
<dbReference type="Gene3D" id="3.30.160.60">
    <property type="entry name" value="Classic Zinc Finger"/>
    <property type="match status" value="1"/>
</dbReference>
<dbReference type="VEuPathDB" id="VectorBase:AALB000797"/>
<dbReference type="OrthoDB" id="7755117at2759"/>
<dbReference type="VEuPathDB" id="VectorBase:AALB20_032414"/>